<evidence type="ECO:0000259" key="2">
    <source>
        <dbReference type="Pfam" id="PF07007"/>
    </source>
</evidence>
<sequence length="213" mass="24213">MRILADSLKELGLSSIAILFFISLLGVLIFLFSGSIRELVLSKLFTSKSKKISGEIDKYVSIIDECNSHLEIAEKRNLDPDYHRHVKQKLDDAVECYLKLETQKDLISGDAPDFTTQSEMNEYAYDLLWQTQKELAGLIEELLSLPDLSAQEIEAFNASQRSWETFSDQQAVFSSLVAEGGTMQPCLWASDKYDKSLERIADLKQELKTRKSF</sequence>
<evidence type="ECO:0000256" key="1">
    <source>
        <dbReference type="SAM" id="Phobius"/>
    </source>
</evidence>
<gene>
    <name evidence="3" type="ORF">SAMN04488518_106337</name>
</gene>
<dbReference type="EMBL" id="FOSK01000006">
    <property type="protein sequence ID" value="SFK58416.1"/>
    <property type="molecule type" value="Genomic_DNA"/>
</dbReference>
<evidence type="ECO:0000313" key="4">
    <source>
        <dbReference type="Proteomes" id="UP000199598"/>
    </source>
</evidence>
<name>A0A1I4ARY5_9HYPH</name>
<dbReference type="InterPro" id="IPR009739">
    <property type="entry name" value="LprI-like_N"/>
</dbReference>
<dbReference type="Gene3D" id="1.20.1270.180">
    <property type="match status" value="1"/>
</dbReference>
<accession>A0A1I4ARY5</accession>
<keyword evidence="1" id="KW-1133">Transmembrane helix</keyword>
<feature type="transmembrane region" description="Helical" evidence="1">
    <location>
        <begin position="12"/>
        <end position="33"/>
    </location>
</feature>
<dbReference type="Pfam" id="PF07007">
    <property type="entry name" value="LprI"/>
    <property type="match status" value="1"/>
</dbReference>
<evidence type="ECO:0000313" key="3">
    <source>
        <dbReference type="EMBL" id="SFK58416.1"/>
    </source>
</evidence>
<dbReference type="Proteomes" id="UP000199598">
    <property type="component" value="Unassembled WGS sequence"/>
</dbReference>
<proteinExistence type="predicted"/>
<feature type="domain" description="Lysozyme inhibitor LprI-like N-terminal" evidence="2">
    <location>
        <begin position="115"/>
        <end position="203"/>
    </location>
</feature>
<organism evidence="3 4">
    <name type="scientific">Pseudovibrio ascidiaceicola</name>
    <dbReference type="NCBI Taxonomy" id="285279"/>
    <lineage>
        <taxon>Bacteria</taxon>
        <taxon>Pseudomonadati</taxon>
        <taxon>Pseudomonadota</taxon>
        <taxon>Alphaproteobacteria</taxon>
        <taxon>Hyphomicrobiales</taxon>
        <taxon>Stappiaceae</taxon>
        <taxon>Pseudovibrio</taxon>
    </lineage>
</organism>
<protein>
    <recommendedName>
        <fullName evidence="2">Lysozyme inhibitor LprI-like N-terminal domain-containing protein</fullName>
    </recommendedName>
</protein>
<keyword evidence="1" id="KW-0472">Membrane</keyword>
<keyword evidence="4" id="KW-1185">Reference proteome</keyword>
<comment type="caution">
    <text evidence="3">The sequence shown here is derived from an EMBL/GenBank/DDBJ whole genome shotgun (WGS) entry which is preliminary data.</text>
</comment>
<dbReference type="RefSeq" id="WP_093520220.1">
    <property type="nucleotide sequence ID" value="NZ_FOSK01000006.1"/>
</dbReference>
<keyword evidence="1" id="KW-0812">Transmembrane</keyword>
<reference evidence="3 4" key="1">
    <citation type="submission" date="2016-10" db="EMBL/GenBank/DDBJ databases">
        <authorList>
            <person name="Varghese N."/>
            <person name="Submissions S."/>
        </authorList>
    </citation>
    <scope>NUCLEOTIDE SEQUENCE [LARGE SCALE GENOMIC DNA]</scope>
    <source>
        <strain evidence="3 4">DSM 16392</strain>
    </source>
</reference>